<name>A0A2Y9APH7_9RHOB</name>
<evidence type="ECO:0000313" key="4">
    <source>
        <dbReference type="Proteomes" id="UP000251571"/>
    </source>
</evidence>
<proteinExistence type="predicted"/>
<evidence type="ECO:0000313" key="1">
    <source>
        <dbReference type="EMBL" id="PWJ20245.1"/>
    </source>
</evidence>
<dbReference type="EMBL" id="QGDJ01000003">
    <property type="protein sequence ID" value="PWJ20245.1"/>
    <property type="molecule type" value="Genomic_DNA"/>
</dbReference>
<dbReference type="Proteomes" id="UP000245839">
    <property type="component" value="Unassembled WGS sequence"/>
</dbReference>
<dbReference type="EMBL" id="UETC01000003">
    <property type="protein sequence ID" value="SSA44249.1"/>
    <property type="molecule type" value="Genomic_DNA"/>
</dbReference>
<evidence type="ECO:0000313" key="2">
    <source>
        <dbReference type="EMBL" id="SSA44249.1"/>
    </source>
</evidence>
<sequence length="252" mass="27403">MKQGLLYERPRPVAKSWHAGWSVNTTGGYGFARELAASPLAAVEFPIAGRDHPIVFVEGEGGLTPLALLGLTEKENLSVEPDGSWSGGYIPAFVRRYPFVLAKDAEKDSYTLCIDEASPACNTDGKGQPLFGPDGEQSDYLKRQLALSREWERVRAATVAFCERLSDLDLLTKQRVSVTDSAGRTSLAGGFSAVDRERLKGLSDETLGELMRAGYLEAIMAHLFSLNGLEALGRKLDRIRKASSKAEAETAH</sequence>
<dbReference type="AlphaFoldDB" id="A0A2Y9APH7"/>
<keyword evidence="3" id="KW-1185">Reference proteome</keyword>
<reference evidence="2 4" key="1">
    <citation type="submission" date="2016-10" db="EMBL/GenBank/DDBJ databases">
        <authorList>
            <person name="Cai Z."/>
        </authorList>
    </citation>
    <scope>NUCLEOTIDE SEQUENCE [LARGE SCALE GENOMIC DNA]</scope>
    <source>
        <strain evidence="2 4">DSM 25227</strain>
    </source>
</reference>
<organism evidence="2 4">
    <name type="scientific">Jannaschia seohaensis</name>
    <dbReference type="NCBI Taxonomy" id="475081"/>
    <lineage>
        <taxon>Bacteria</taxon>
        <taxon>Pseudomonadati</taxon>
        <taxon>Pseudomonadota</taxon>
        <taxon>Alphaproteobacteria</taxon>
        <taxon>Rhodobacterales</taxon>
        <taxon>Roseobacteraceae</taxon>
        <taxon>Jannaschia</taxon>
    </lineage>
</organism>
<dbReference type="Pfam" id="PF07277">
    <property type="entry name" value="SapC"/>
    <property type="match status" value="1"/>
</dbReference>
<dbReference type="RefSeq" id="WP_109563845.1">
    <property type="nucleotide sequence ID" value="NZ_QGDJ01000003.1"/>
</dbReference>
<protein>
    <submittedName>
        <fullName evidence="2">SapC protein</fullName>
    </submittedName>
</protein>
<evidence type="ECO:0000313" key="3">
    <source>
        <dbReference type="Proteomes" id="UP000245839"/>
    </source>
</evidence>
<dbReference type="OrthoDB" id="9806524at2"/>
<dbReference type="Proteomes" id="UP000251571">
    <property type="component" value="Unassembled WGS sequence"/>
</dbReference>
<accession>A0A2Y9APH7</accession>
<dbReference type="InterPro" id="IPR010836">
    <property type="entry name" value="SapC"/>
</dbReference>
<reference evidence="1 3" key="2">
    <citation type="submission" date="2018-03" db="EMBL/GenBank/DDBJ databases">
        <title>Genomic Encyclopedia of Archaeal and Bacterial Type Strains, Phase II (KMG-II): from individual species to whole genera.</title>
        <authorList>
            <person name="Goeker M."/>
        </authorList>
    </citation>
    <scope>NUCLEOTIDE SEQUENCE [LARGE SCALE GENOMIC DNA]</scope>
    <source>
        <strain evidence="1 3">DSM 25227</strain>
    </source>
</reference>
<gene>
    <name evidence="1" type="ORF">BCF38_10360</name>
    <name evidence="2" type="ORF">SAMN05421539_10360</name>
</gene>